<evidence type="ECO:0000256" key="5">
    <source>
        <dbReference type="ARBA" id="ARBA00022989"/>
    </source>
</evidence>
<feature type="transmembrane region" description="Helical" evidence="8">
    <location>
        <begin position="196"/>
        <end position="214"/>
    </location>
</feature>
<protein>
    <recommendedName>
        <fullName evidence="9">Cytochrome b561 domain-containing protein</fullName>
    </recommendedName>
</protein>
<keyword evidence="5 8" id="KW-1133">Transmembrane helix</keyword>
<dbReference type="EMBL" id="JARKIF010000007">
    <property type="protein sequence ID" value="KAJ7634492.1"/>
    <property type="molecule type" value="Genomic_DNA"/>
</dbReference>
<feature type="transmembrane region" description="Helical" evidence="8">
    <location>
        <begin position="81"/>
        <end position="102"/>
    </location>
</feature>
<dbReference type="PANTHER" id="PTHR23130">
    <property type="entry name" value="CYTOCHROME B561 AND DOMON DOMAIN-CONTAINING PROTEIN"/>
    <property type="match status" value="1"/>
</dbReference>
<dbReference type="Pfam" id="PF03188">
    <property type="entry name" value="Cytochrom_B561"/>
    <property type="match status" value="1"/>
</dbReference>
<keyword evidence="2" id="KW-0813">Transport</keyword>
<sequence>MSHGQGGGGGGADAAPEAADGAGDAGGGGNGGGTVQFTFGLNPIEVKARKHALLCAIGFLILLPLGVLLARYARTFTRRWFWGHAIIQLLISGPVIFVGIALGHQLSNELEFNEMHDPHQNIGIALIALYGTQLLLGIFIHFVKLPGLFRGHRPPWNYIHVALGLAILALAAYQVHYGLNTEWPFATGNLHHIPGSAMHAWLALIIIFWVLYFIGMTLLPRQFKAEAAGRERARVLAKETGHTHEGDLPANAA</sequence>
<dbReference type="PROSITE" id="PS50939">
    <property type="entry name" value="CYTOCHROME_B561"/>
    <property type="match status" value="1"/>
</dbReference>
<evidence type="ECO:0000256" key="7">
    <source>
        <dbReference type="SAM" id="MobiDB-lite"/>
    </source>
</evidence>
<feature type="region of interest" description="Disordered" evidence="7">
    <location>
        <begin position="1"/>
        <end position="27"/>
    </location>
</feature>
<evidence type="ECO:0000313" key="10">
    <source>
        <dbReference type="EMBL" id="KAJ7634492.1"/>
    </source>
</evidence>
<feature type="compositionally biased region" description="Gly residues" evidence="7">
    <location>
        <begin position="1"/>
        <end position="12"/>
    </location>
</feature>
<evidence type="ECO:0000256" key="6">
    <source>
        <dbReference type="ARBA" id="ARBA00023136"/>
    </source>
</evidence>
<feature type="transmembrane region" description="Helical" evidence="8">
    <location>
        <begin position="51"/>
        <end position="69"/>
    </location>
</feature>
<evidence type="ECO:0000259" key="9">
    <source>
        <dbReference type="PROSITE" id="PS50939"/>
    </source>
</evidence>
<comment type="subcellular location">
    <subcellularLocation>
        <location evidence="1">Membrane</location>
    </subcellularLocation>
</comment>
<evidence type="ECO:0000256" key="3">
    <source>
        <dbReference type="ARBA" id="ARBA00022692"/>
    </source>
</evidence>
<keyword evidence="4" id="KW-0249">Electron transport</keyword>
<dbReference type="CDD" id="cd08760">
    <property type="entry name" value="Cyt_b561_FRRS1_like"/>
    <property type="match status" value="1"/>
</dbReference>
<feature type="compositionally biased region" description="Low complexity" evidence="7">
    <location>
        <begin position="13"/>
        <end position="22"/>
    </location>
</feature>
<dbReference type="Proteomes" id="UP001221142">
    <property type="component" value="Unassembled WGS sequence"/>
</dbReference>
<keyword evidence="11" id="KW-1185">Reference proteome</keyword>
<evidence type="ECO:0000256" key="2">
    <source>
        <dbReference type="ARBA" id="ARBA00022448"/>
    </source>
</evidence>
<keyword evidence="6 8" id="KW-0472">Membrane</keyword>
<organism evidence="10 11">
    <name type="scientific">Roridomyces roridus</name>
    <dbReference type="NCBI Taxonomy" id="1738132"/>
    <lineage>
        <taxon>Eukaryota</taxon>
        <taxon>Fungi</taxon>
        <taxon>Dikarya</taxon>
        <taxon>Basidiomycota</taxon>
        <taxon>Agaricomycotina</taxon>
        <taxon>Agaricomycetes</taxon>
        <taxon>Agaricomycetidae</taxon>
        <taxon>Agaricales</taxon>
        <taxon>Marasmiineae</taxon>
        <taxon>Mycenaceae</taxon>
        <taxon>Roridomyces</taxon>
    </lineage>
</organism>
<dbReference type="InterPro" id="IPR006593">
    <property type="entry name" value="Cyt_b561/ferric_Rdtase_TM"/>
</dbReference>
<feature type="transmembrane region" description="Helical" evidence="8">
    <location>
        <begin position="155"/>
        <end position="176"/>
    </location>
</feature>
<dbReference type="PANTHER" id="PTHR23130:SF171">
    <property type="entry name" value="OS01G0895300 PROTEIN"/>
    <property type="match status" value="1"/>
</dbReference>
<evidence type="ECO:0000313" key="11">
    <source>
        <dbReference type="Proteomes" id="UP001221142"/>
    </source>
</evidence>
<keyword evidence="3 8" id="KW-0812">Transmembrane</keyword>
<gene>
    <name evidence="10" type="ORF">FB45DRAFT_989410</name>
</gene>
<feature type="transmembrane region" description="Helical" evidence="8">
    <location>
        <begin position="122"/>
        <end position="143"/>
    </location>
</feature>
<reference evidence="10" key="1">
    <citation type="submission" date="2023-03" db="EMBL/GenBank/DDBJ databases">
        <title>Massive genome expansion in bonnet fungi (Mycena s.s.) driven by repeated elements and novel gene families across ecological guilds.</title>
        <authorList>
            <consortium name="Lawrence Berkeley National Laboratory"/>
            <person name="Harder C.B."/>
            <person name="Miyauchi S."/>
            <person name="Viragh M."/>
            <person name="Kuo A."/>
            <person name="Thoen E."/>
            <person name="Andreopoulos B."/>
            <person name="Lu D."/>
            <person name="Skrede I."/>
            <person name="Drula E."/>
            <person name="Henrissat B."/>
            <person name="Morin E."/>
            <person name="Kohler A."/>
            <person name="Barry K."/>
            <person name="LaButti K."/>
            <person name="Morin E."/>
            <person name="Salamov A."/>
            <person name="Lipzen A."/>
            <person name="Mereny Z."/>
            <person name="Hegedus B."/>
            <person name="Baldrian P."/>
            <person name="Stursova M."/>
            <person name="Weitz H."/>
            <person name="Taylor A."/>
            <person name="Grigoriev I.V."/>
            <person name="Nagy L.G."/>
            <person name="Martin F."/>
            <person name="Kauserud H."/>
        </authorList>
    </citation>
    <scope>NUCLEOTIDE SEQUENCE</scope>
    <source>
        <strain evidence="10">9284</strain>
    </source>
</reference>
<comment type="caution">
    <text evidence="10">The sequence shown here is derived from an EMBL/GenBank/DDBJ whole genome shotgun (WGS) entry which is preliminary data.</text>
</comment>
<proteinExistence type="predicted"/>
<accession>A0AAD7FRY7</accession>
<feature type="domain" description="Cytochrome b561" evidence="9">
    <location>
        <begin position="18"/>
        <end position="218"/>
    </location>
</feature>
<evidence type="ECO:0000256" key="8">
    <source>
        <dbReference type="SAM" id="Phobius"/>
    </source>
</evidence>
<dbReference type="AlphaFoldDB" id="A0AAD7FRY7"/>
<name>A0AAD7FRY7_9AGAR</name>
<dbReference type="Gene3D" id="1.20.120.1770">
    <property type="match status" value="1"/>
</dbReference>
<evidence type="ECO:0000256" key="1">
    <source>
        <dbReference type="ARBA" id="ARBA00004370"/>
    </source>
</evidence>
<dbReference type="SMART" id="SM00665">
    <property type="entry name" value="B561"/>
    <property type="match status" value="1"/>
</dbReference>
<evidence type="ECO:0000256" key="4">
    <source>
        <dbReference type="ARBA" id="ARBA00022982"/>
    </source>
</evidence>
<dbReference type="GO" id="GO:0016020">
    <property type="term" value="C:membrane"/>
    <property type="evidence" value="ECO:0007669"/>
    <property type="project" value="UniProtKB-SubCell"/>
</dbReference>